<keyword evidence="3" id="KW-1185">Reference proteome</keyword>
<reference evidence="2 3" key="1">
    <citation type="submission" date="2018-08" db="EMBL/GenBank/DDBJ databases">
        <title>Microbacterium lemovicicum sp. nov., a bacterium isolated from a natural uranium-rich soil.</title>
        <authorList>
            <person name="ORTET P."/>
        </authorList>
    </citation>
    <scope>NUCLEOTIDE SEQUENCE [LARGE SCALE GENOMIC DNA]</scope>
    <source>
        <strain evidence="2 3">Viu22</strain>
    </source>
</reference>
<gene>
    <name evidence="2" type="ORF">CVS47_01665</name>
</gene>
<organism evidence="2 3">
    <name type="scientific">Microbacterium lemovicicum</name>
    <dbReference type="NCBI Taxonomy" id="1072463"/>
    <lineage>
        <taxon>Bacteria</taxon>
        <taxon>Bacillati</taxon>
        <taxon>Actinomycetota</taxon>
        <taxon>Actinomycetes</taxon>
        <taxon>Micrococcales</taxon>
        <taxon>Microbacteriaceae</taxon>
        <taxon>Microbacterium</taxon>
    </lineage>
</organism>
<dbReference type="Gene3D" id="3.40.630.30">
    <property type="match status" value="1"/>
</dbReference>
<protein>
    <recommendedName>
        <fullName evidence="1">N-acetyltransferase domain-containing protein</fullName>
    </recommendedName>
</protein>
<dbReference type="Proteomes" id="UP000276888">
    <property type="component" value="Chromosome"/>
</dbReference>
<dbReference type="CDD" id="cd04301">
    <property type="entry name" value="NAT_SF"/>
    <property type="match status" value="1"/>
</dbReference>
<dbReference type="GO" id="GO:0016747">
    <property type="term" value="F:acyltransferase activity, transferring groups other than amino-acyl groups"/>
    <property type="evidence" value="ECO:0007669"/>
    <property type="project" value="InterPro"/>
</dbReference>
<sequence length="362" mass="39549">MTRPATALALTRIPVPQTLDGDDARLFRAIAEIGTAVCRHDAGHDHLDHTAQELLPSWQEQVDRTQVGYAVEAGDEVLGIVTTVHQNGDAPRSLEFDLLVSPDRWGEGIEEMLLAAAEDEARRHGIPVVQTYSLHRADTPGEKLVPGTGWGSVPADDRQTRLMVAHGYALEQVERNSVLDLREPLPLVEAMLAEALAAAGPDYRPIAWTLPTPDEWVEKIAYPISRMSTDVPAGDLVWDEEVWDAARVRRRDARLQAAGTTVSVSAVLHEPSGTIVAYNELALAGPADSATSQWGTLVLREHRGHRLGTVVKCANLLRWRDIAPESPFVSTFNAEENRPMLDINEAIGFVGVSVAGAWQKTL</sequence>
<dbReference type="AlphaFoldDB" id="A0A3S9WAD6"/>
<dbReference type="EMBL" id="CP031423">
    <property type="protein sequence ID" value="AZS37040.1"/>
    <property type="molecule type" value="Genomic_DNA"/>
</dbReference>
<name>A0A3S9WAD6_9MICO</name>
<dbReference type="InterPro" id="IPR000182">
    <property type="entry name" value="GNAT_dom"/>
</dbReference>
<dbReference type="SUPFAM" id="SSF55729">
    <property type="entry name" value="Acyl-CoA N-acyltransferases (Nat)"/>
    <property type="match status" value="1"/>
</dbReference>
<dbReference type="OrthoDB" id="4119890at2"/>
<accession>A0A3S9WAD6</accession>
<dbReference type="InterPro" id="IPR016181">
    <property type="entry name" value="Acyl_CoA_acyltransferase"/>
</dbReference>
<evidence type="ECO:0000313" key="3">
    <source>
        <dbReference type="Proteomes" id="UP000276888"/>
    </source>
</evidence>
<dbReference type="RefSeq" id="WP_127095657.1">
    <property type="nucleotide sequence ID" value="NZ_CP031423.1"/>
</dbReference>
<proteinExistence type="predicted"/>
<feature type="domain" description="N-acetyltransferase" evidence="1">
    <location>
        <begin position="25"/>
        <end position="194"/>
    </location>
</feature>
<evidence type="ECO:0000259" key="1">
    <source>
        <dbReference type="PROSITE" id="PS51186"/>
    </source>
</evidence>
<dbReference type="PROSITE" id="PS51186">
    <property type="entry name" value="GNAT"/>
    <property type="match status" value="1"/>
</dbReference>
<evidence type="ECO:0000313" key="2">
    <source>
        <dbReference type="EMBL" id="AZS37040.1"/>
    </source>
</evidence>
<dbReference type="KEGG" id="mlv:CVS47_01665"/>
<dbReference type="Pfam" id="PF00583">
    <property type="entry name" value="Acetyltransf_1"/>
    <property type="match status" value="1"/>
</dbReference>